<dbReference type="EMBL" id="JAWPFF010000003">
    <property type="protein sequence ID" value="MDW2908315.1"/>
    <property type="molecule type" value="Genomic_DNA"/>
</dbReference>
<organism evidence="2 5">
    <name type="scientific">Mesomycoplasma ovipneumoniae</name>
    <dbReference type="NCBI Taxonomy" id="29562"/>
    <lineage>
        <taxon>Bacteria</taxon>
        <taxon>Bacillati</taxon>
        <taxon>Mycoplasmatota</taxon>
        <taxon>Mycoplasmoidales</taxon>
        <taxon>Metamycoplasmataceae</taxon>
        <taxon>Mesomycoplasma</taxon>
    </lineage>
</organism>
<dbReference type="Proteomes" id="UP001275471">
    <property type="component" value="Unassembled WGS sequence"/>
</dbReference>
<dbReference type="Proteomes" id="UP001281096">
    <property type="component" value="Unassembled WGS sequence"/>
</dbReference>
<evidence type="ECO:0000313" key="2">
    <source>
        <dbReference type="EMBL" id="MDW2892530.1"/>
    </source>
</evidence>
<dbReference type="PROSITE" id="PS51257">
    <property type="entry name" value="PROKAR_LIPOPROTEIN"/>
    <property type="match status" value="1"/>
</dbReference>
<protein>
    <recommendedName>
        <fullName evidence="6">Lipoprotein</fullName>
    </recommendedName>
</protein>
<dbReference type="EMBL" id="JAWPFE010000003">
    <property type="protein sequence ID" value="MDW2892530.1"/>
    <property type="molecule type" value="Genomic_DNA"/>
</dbReference>
<accession>A0AAJ2P521</accession>
<dbReference type="EMBL" id="JAWPET010000001">
    <property type="protein sequence ID" value="MDW2852295.1"/>
    <property type="molecule type" value="Genomic_DNA"/>
</dbReference>
<evidence type="ECO:0008006" key="6">
    <source>
        <dbReference type="Google" id="ProtNLM"/>
    </source>
</evidence>
<evidence type="ECO:0000313" key="3">
    <source>
        <dbReference type="EMBL" id="MDW2908315.1"/>
    </source>
</evidence>
<evidence type="ECO:0000313" key="4">
    <source>
        <dbReference type="Proteomes" id="UP001275471"/>
    </source>
</evidence>
<dbReference type="AlphaFoldDB" id="A0AAJ2P521"/>
<keyword evidence="4" id="KW-1185">Reference proteome</keyword>
<name>A0AAJ2P521_9BACT</name>
<gene>
    <name evidence="1" type="ORF">R7V46_00005</name>
    <name evidence="3" type="ORF">R7V75_01055</name>
    <name evidence="2" type="ORF">R7W54_00930</name>
</gene>
<reference evidence="2 4" key="1">
    <citation type="submission" date="2023-10" db="EMBL/GenBank/DDBJ databases">
        <title>Genome sequences of Mycoplasma ovipneumoniae isolated from goats.</title>
        <authorList>
            <person name="Spergser J."/>
        </authorList>
    </citation>
    <scope>NUCLEOTIDE SEQUENCE</scope>
    <source>
        <strain evidence="3 4">1N</strain>
        <strain evidence="1">2167_2</strain>
        <strain evidence="2">5N</strain>
    </source>
</reference>
<sequence>MNFNKKVKKIFRHFLFSGFWIPQTFFIIASCGQVDKTEDPFNPTGLGVQNAINLKKFINSESLIEISAEKQQQIYEQNDSQFYLLNLKDAPKISKSEKINPEYISRFSPNSQITYLNLINRYYNSTQLQKNKRQLNQSPDSIYVPTVPENSKDFWFIYVIPTSVGFTEFEQNGQKINIAETATKIPRTLTPYSSVELKLLKKDLISNDNKNYLQINVNQMLNSFAYKSKDPNASQSTEKNLFGFLESETFPNYKLFLKNIDFEKNEITFTLDEKQNNLKHEITRTNSLNSNISVINLEYKSDKYVKNVNPEAFFSKTEDPKDQLSDYPFVRFFTQTFVVPFEGNTINFDNNFSIIIEKK</sequence>
<evidence type="ECO:0000313" key="5">
    <source>
        <dbReference type="Proteomes" id="UP001281777"/>
    </source>
</evidence>
<evidence type="ECO:0000313" key="1">
    <source>
        <dbReference type="EMBL" id="MDW2852295.1"/>
    </source>
</evidence>
<dbReference type="Proteomes" id="UP001281777">
    <property type="component" value="Unassembled WGS sequence"/>
</dbReference>
<proteinExistence type="predicted"/>
<dbReference type="RefSeq" id="WP_313310488.1">
    <property type="nucleotide sequence ID" value="NZ_CP134941.1"/>
</dbReference>
<comment type="caution">
    <text evidence="2">The sequence shown here is derived from an EMBL/GenBank/DDBJ whole genome shotgun (WGS) entry which is preliminary data.</text>
</comment>